<dbReference type="Gene3D" id="1.10.260.40">
    <property type="entry name" value="lambda repressor-like DNA-binding domains"/>
    <property type="match status" value="1"/>
</dbReference>
<name>A0A075K5V7_9GAMM</name>
<evidence type="ECO:0000256" key="1">
    <source>
        <dbReference type="ARBA" id="ARBA00023125"/>
    </source>
</evidence>
<sequence length="89" mass="10287">MQLDNTAPLRDPGVVLRDDYLRPLAWSTRDLAQSSGVPAWLLRRIMKGAPLHAEEAFRLGVALRTSPFYWLALQARYDLWRFECELAQD</sequence>
<protein>
    <recommendedName>
        <fullName evidence="4">Addiction module antidote protein, HigA family</fullName>
    </recommendedName>
</protein>
<dbReference type="HOGENOM" id="CLU_140230_5_0_6"/>
<dbReference type="EMBL" id="CP008884">
    <property type="protein sequence ID" value="AIF49535.1"/>
    <property type="molecule type" value="Genomic_DNA"/>
</dbReference>
<evidence type="ECO:0000313" key="2">
    <source>
        <dbReference type="EMBL" id="AIF49535.1"/>
    </source>
</evidence>
<dbReference type="PANTHER" id="PTHR36924:SF1">
    <property type="entry name" value="ANTITOXIN HIGA-1"/>
    <property type="match status" value="1"/>
</dbReference>
<organism evidence="2 3">
    <name type="scientific">Dyella japonica A8</name>
    <dbReference type="NCBI Taxonomy" id="1217721"/>
    <lineage>
        <taxon>Bacteria</taxon>
        <taxon>Pseudomonadati</taxon>
        <taxon>Pseudomonadota</taxon>
        <taxon>Gammaproteobacteria</taxon>
        <taxon>Lysobacterales</taxon>
        <taxon>Rhodanobacteraceae</taxon>
        <taxon>Dyella</taxon>
    </lineage>
</organism>
<accession>A0A075K5V7</accession>
<dbReference type="PANTHER" id="PTHR36924">
    <property type="entry name" value="ANTITOXIN HIGA-1"/>
    <property type="match status" value="1"/>
</dbReference>
<keyword evidence="3" id="KW-1185">Reference proteome</keyword>
<dbReference type="NCBIfam" id="TIGR02607">
    <property type="entry name" value="antidote_HigA"/>
    <property type="match status" value="1"/>
</dbReference>
<reference evidence="2 3" key="1">
    <citation type="submission" date="2014-07" db="EMBL/GenBank/DDBJ databases">
        <title>Complete Genome Sequence of Dyella japonica Strain A8 Isolated from Malaysian Tropical Soil.</title>
        <authorList>
            <person name="Hui R.K.H."/>
            <person name="Chen J.-W."/>
            <person name="Chan K.-G."/>
            <person name="Leung F.C.C."/>
        </authorList>
    </citation>
    <scope>NUCLEOTIDE SEQUENCE [LARGE SCALE GENOMIC DNA]</scope>
    <source>
        <strain evidence="2 3">A8</strain>
    </source>
</reference>
<gene>
    <name evidence="2" type="ORF">HY57_20855</name>
</gene>
<dbReference type="InterPro" id="IPR013430">
    <property type="entry name" value="Toxin_antidote_HigA"/>
</dbReference>
<evidence type="ECO:0008006" key="4">
    <source>
        <dbReference type="Google" id="ProtNLM"/>
    </source>
</evidence>
<dbReference type="PATRIC" id="fig|1217721.7.peg.4272"/>
<proteinExistence type="predicted"/>
<evidence type="ECO:0000313" key="3">
    <source>
        <dbReference type="Proteomes" id="UP000027987"/>
    </source>
</evidence>
<dbReference type="SUPFAM" id="SSF47413">
    <property type="entry name" value="lambda repressor-like DNA-binding domains"/>
    <property type="match status" value="1"/>
</dbReference>
<keyword evidence="1" id="KW-0238">DNA-binding</keyword>
<dbReference type="OrthoDB" id="9793869at2"/>
<dbReference type="GO" id="GO:0003677">
    <property type="term" value="F:DNA binding"/>
    <property type="evidence" value="ECO:0007669"/>
    <property type="project" value="UniProtKB-KW"/>
</dbReference>
<dbReference type="AlphaFoldDB" id="A0A075K5V7"/>
<dbReference type="Proteomes" id="UP000027987">
    <property type="component" value="Chromosome"/>
</dbReference>
<dbReference type="KEGG" id="dja:HY57_20855"/>
<dbReference type="InterPro" id="IPR010982">
    <property type="entry name" value="Lambda_DNA-bd_dom_sf"/>
</dbReference>